<dbReference type="Proteomes" id="UP000002931">
    <property type="component" value="Unassembled WGS sequence"/>
</dbReference>
<dbReference type="GO" id="GO:0016405">
    <property type="term" value="F:CoA-ligase activity"/>
    <property type="evidence" value="ECO:0007669"/>
    <property type="project" value="UniProtKB-ARBA"/>
</dbReference>
<dbReference type="GO" id="GO:0006633">
    <property type="term" value="P:fatty acid biosynthetic process"/>
    <property type="evidence" value="ECO:0007669"/>
    <property type="project" value="TreeGrafter"/>
</dbReference>
<sequence length="117" mass="12932">MQDEDGYFHFAARNDDMIVSSGYNIAGPEVEAALLSHDAVLECAVIGVPDDERGQIVEAHVVLTEGATDDALMVKTLQDHVKAQIAPYKYPRSVRFTEALPKTESGKIQRFKLKADR</sequence>
<evidence type="ECO:0000259" key="5">
    <source>
        <dbReference type="Pfam" id="PF13193"/>
    </source>
</evidence>
<dbReference type="GO" id="GO:0006637">
    <property type="term" value="P:acyl-CoA metabolic process"/>
    <property type="evidence" value="ECO:0007669"/>
    <property type="project" value="TreeGrafter"/>
</dbReference>
<comment type="similarity">
    <text evidence="1">Belongs to the ATP-dependent AMP-binding enzyme family.</text>
</comment>
<comment type="caution">
    <text evidence="6">The sequence shown here is derived from an EMBL/GenBank/DDBJ whole genome shotgun (WGS) entry which is preliminary data.</text>
</comment>
<evidence type="ECO:0000256" key="2">
    <source>
        <dbReference type="ARBA" id="ARBA00022598"/>
    </source>
</evidence>
<dbReference type="FunFam" id="3.30.300.30:FF:000005">
    <property type="entry name" value="Acyl-coenzyme A synthetase ACSM5, mitochondrial"/>
    <property type="match status" value="1"/>
</dbReference>
<dbReference type="GO" id="GO:0015645">
    <property type="term" value="F:fatty acid ligase activity"/>
    <property type="evidence" value="ECO:0007669"/>
    <property type="project" value="TreeGrafter"/>
</dbReference>
<feature type="domain" description="AMP-binding enzyme C-terminal" evidence="5">
    <location>
        <begin position="29"/>
        <end position="107"/>
    </location>
</feature>
<evidence type="ECO:0000313" key="7">
    <source>
        <dbReference type="Proteomes" id="UP000002931"/>
    </source>
</evidence>
<dbReference type="InterPro" id="IPR025110">
    <property type="entry name" value="AMP-bd_C"/>
</dbReference>
<accession>A3VH75</accession>
<dbReference type="eggNOG" id="COG0365">
    <property type="taxonomic scope" value="Bacteria"/>
</dbReference>
<dbReference type="SUPFAM" id="SSF56801">
    <property type="entry name" value="Acetyl-CoA synthetase-like"/>
    <property type="match status" value="1"/>
</dbReference>
<proteinExistence type="inferred from homology"/>
<dbReference type="GO" id="GO:0004321">
    <property type="term" value="F:fatty-acyl-CoA synthase activity"/>
    <property type="evidence" value="ECO:0007669"/>
    <property type="project" value="TreeGrafter"/>
</dbReference>
<dbReference type="InterPro" id="IPR051087">
    <property type="entry name" value="Mitochondrial_ACSM"/>
</dbReference>
<reference evidence="6 7" key="1">
    <citation type="journal article" date="2010" name="J. Bacteriol.">
        <title>Genome sequences of Pelagibaca bermudensis HTCC2601T and Maritimibacter alkaliphilus HTCC2654T, the type strains of two marine Roseobacter genera.</title>
        <authorList>
            <person name="Thrash J.C."/>
            <person name="Cho J.C."/>
            <person name="Ferriera S."/>
            <person name="Johnson J."/>
            <person name="Vergin K.L."/>
            <person name="Giovannoni S.J."/>
        </authorList>
    </citation>
    <scope>NUCLEOTIDE SEQUENCE [LARGE SCALE GENOMIC DNA]</scope>
    <source>
        <strain evidence="6 7">HTCC2654</strain>
    </source>
</reference>
<keyword evidence="3" id="KW-0547">Nucleotide-binding</keyword>
<keyword evidence="2 6" id="KW-0436">Ligase</keyword>
<dbReference type="InterPro" id="IPR045851">
    <property type="entry name" value="AMP-bd_C_sf"/>
</dbReference>
<evidence type="ECO:0000256" key="3">
    <source>
        <dbReference type="ARBA" id="ARBA00022741"/>
    </source>
</evidence>
<evidence type="ECO:0000256" key="4">
    <source>
        <dbReference type="ARBA" id="ARBA00022840"/>
    </source>
</evidence>
<dbReference type="HOGENOM" id="CLU_000022_17_7_5"/>
<keyword evidence="7" id="KW-1185">Reference proteome</keyword>
<dbReference type="EMBL" id="AAMT01000008">
    <property type="protein sequence ID" value="EAQ12630.1"/>
    <property type="molecule type" value="Genomic_DNA"/>
</dbReference>
<gene>
    <name evidence="6" type="ORF">RB2654_15130</name>
</gene>
<dbReference type="Gene3D" id="3.30.300.30">
    <property type="match status" value="1"/>
</dbReference>
<protein>
    <submittedName>
        <fullName evidence="6">Benzoate-coenzyme A ligase</fullName>
    </submittedName>
</protein>
<organism evidence="6 7">
    <name type="scientific">Maritimibacter alkaliphilus HTCC2654</name>
    <dbReference type="NCBI Taxonomy" id="314271"/>
    <lineage>
        <taxon>Bacteria</taxon>
        <taxon>Pseudomonadati</taxon>
        <taxon>Pseudomonadota</taxon>
        <taxon>Alphaproteobacteria</taxon>
        <taxon>Rhodobacterales</taxon>
        <taxon>Roseobacteraceae</taxon>
        <taxon>Maritimibacter</taxon>
    </lineage>
</organism>
<dbReference type="AlphaFoldDB" id="A3VH75"/>
<dbReference type="GO" id="GO:0005524">
    <property type="term" value="F:ATP binding"/>
    <property type="evidence" value="ECO:0007669"/>
    <property type="project" value="UniProtKB-KW"/>
</dbReference>
<name>A3VH75_9RHOB</name>
<evidence type="ECO:0000256" key="1">
    <source>
        <dbReference type="ARBA" id="ARBA00006432"/>
    </source>
</evidence>
<dbReference type="STRING" id="314271.RB2654_15130"/>
<dbReference type="Pfam" id="PF13193">
    <property type="entry name" value="AMP-binding_C"/>
    <property type="match status" value="1"/>
</dbReference>
<evidence type="ECO:0000313" key="6">
    <source>
        <dbReference type="EMBL" id="EAQ12630.1"/>
    </source>
</evidence>
<keyword evidence="4" id="KW-0067">ATP-binding</keyword>
<dbReference type="PANTHER" id="PTHR43605">
    <property type="entry name" value="ACYL-COENZYME A SYNTHETASE"/>
    <property type="match status" value="1"/>
</dbReference>
<dbReference type="PANTHER" id="PTHR43605:SF10">
    <property type="entry name" value="ACYL-COA SYNTHETASE MEDIUM CHAIN FAMILY MEMBER 3"/>
    <property type="match status" value="1"/>
</dbReference>